<evidence type="ECO:0000313" key="1">
    <source>
        <dbReference type="EMBL" id="GFY75069.1"/>
    </source>
</evidence>
<evidence type="ECO:0000313" key="2">
    <source>
        <dbReference type="Proteomes" id="UP000886998"/>
    </source>
</evidence>
<dbReference type="EMBL" id="BMAV01021122">
    <property type="protein sequence ID" value="GFY75069.1"/>
    <property type="molecule type" value="Genomic_DNA"/>
</dbReference>
<comment type="caution">
    <text evidence="1">The sequence shown here is derived from an EMBL/GenBank/DDBJ whole genome shotgun (WGS) entry which is preliminary data.</text>
</comment>
<proteinExistence type="predicted"/>
<dbReference type="Proteomes" id="UP000886998">
    <property type="component" value="Unassembled WGS sequence"/>
</dbReference>
<name>A0A8X6YNX4_9ARAC</name>
<dbReference type="AlphaFoldDB" id="A0A8X6YNX4"/>
<organism evidence="1 2">
    <name type="scientific">Trichonephila inaurata madagascariensis</name>
    <dbReference type="NCBI Taxonomy" id="2747483"/>
    <lineage>
        <taxon>Eukaryota</taxon>
        <taxon>Metazoa</taxon>
        <taxon>Ecdysozoa</taxon>
        <taxon>Arthropoda</taxon>
        <taxon>Chelicerata</taxon>
        <taxon>Arachnida</taxon>
        <taxon>Araneae</taxon>
        <taxon>Araneomorphae</taxon>
        <taxon>Entelegynae</taxon>
        <taxon>Araneoidea</taxon>
        <taxon>Nephilidae</taxon>
        <taxon>Trichonephila</taxon>
        <taxon>Trichonephila inaurata</taxon>
    </lineage>
</organism>
<gene>
    <name evidence="1" type="ORF">TNIN_184641</name>
</gene>
<keyword evidence="2" id="KW-1185">Reference proteome</keyword>
<protein>
    <submittedName>
        <fullName evidence="1">Uncharacterized protein</fullName>
    </submittedName>
</protein>
<accession>A0A8X6YNX4</accession>
<reference evidence="1" key="1">
    <citation type="submission" date="2020-08" db="EMBL/GenBank/DDBJ databases">
        <title>Multicomponent nature underlies the extraordinary mechanical properties of spider dragline silk.</title>
        <authorList>
            <person name="Kono N."/>
            <person name="Nakamura H."/>
            <person name="Mori M."/>
            <person name="Yoshida Y."/>
            <person name="Ohtoshi R."/>
            <person name="Malay A.D."/>
            <person name="Moran D.A.P."/>
            <person name="Tomita M."/>
            <person name="Numata K."/>
            <person name="Arakawa K."/>
        </authorList>
    </citation>
    <scope>NUCLEOTIDE SEQUENCE</scope>
</reference>
<sequence length="97" mass="11423">MKAGNLCKTLPRIESGFPLFFMFPRTKYRRLCLQWNQTILMRIAVGWNSVTFDDEPSFVIGSDENRYKWSQNTGPIFTLLSNDIAPEHYYTFARYIS</sequence>